<proteinExistence type="predicted"/>
<dbReference type="AlphaFoldDB" id="X0W3B4"/>
<comment type="caution">
    <text evidence="2">The sequence shown here is derived from an EMBL/GenBank/DDBJ whole genome shotgun (WGS) entry which is preliminary data.</text>
</comment>
<gene>
    <name evidence="2" type="ORF">S01H1_42496</name>
</gene>
<organism evidence="2">
    <name type="scientific">marine sediment metagenome</name>
    <dbReference type="NCBI Taxonomy" id="412755"/>
    <lineage>
        <taxon>unclassified sequences</taxon>
        <taxon>metagenomes</taxon>
        <taxon>ecological metagenomes</taxon>
    </lineage>
</organism>
<evidence type="ECO:0000313" key="2">
    <source>
        <dbReference type="EMBL" id="GAG07221.1"/>
    </source>
</evidence>
<protein>
    <recommendedName>
        <fullName evidence="1">Rhodanese domain-containing protein</fullName>
    </recommendedName>
</protein>
<evidence type="ECO:0000259" key="1">
    <source>
        <dbReference type="PROSITE" id="PS50206"/>
    </source>
</evidence>
<reference evidence="2" key="1">
    <citation type="journal article" date="2014" name="Front. Microbiol.">
        <title>High frequency of phylogenetically diverse reductive dehalogenase-homologous genes in deep subseafloor sedimentary metagenomes.</title>
        <authorList>
            <person name="Kawai M."/>
            <person name="Futagami T."/>
            <person name="Toyoda A."/>
            <person name="Takaki Y."/>
            <person name="Nishi S."/>
            <person name="Hori S."/>
            <person name="Arai W."/>
            <person name="Tsubouchi T."/>
            <person name="Morono Y."/>
            <person name="Uchiyama I."/>
            <person name="Ito T."/>
            <person name="Fujiyama A."/>
            <person name="Inagaki F."/>
            <person name="Takami H."/>
        </authorList>
    </citation>
    <scope>NUCLEOTIDE SEQUENCE</scope>
    <source>
        <strain evidence="2">Expedition CK06-06</strain>
    </source>
</reference>
<name>X0W3B4_9ZZZZ</name>
<feature type="domain" description="Rhodanese" evidence="1">
    <location>
        <begin position="112"/>
        <end position="145"/>
    </location>
</feature>
<dbReference type="InterPro" id="IPR001763">
    <property type="entry name" value="Rhodanese-like_dom"/>
</dbReference>
<dbReference type="PROSITE" id="PS50206">
    <property type="entry name" value="RHODANESE_3"/>
    <property type="match status" value="1"/>
</dbReference>
<accession>X0W3B4</accession>
<sequence length="162" mass="19495">MYVLKQKEVLYLYDEDGNPILRPDGKKKYTFKSKAGYRTFPIRRDNPLAEVFMRHVDKFPNKTERDKSTILYPYTYNQIYYRIATIGMKLPEGISRANWCKYKGPWWPHRLRGERACQLIRDLRYDIFRLMGWFGWSSQDMPLEYGSIQGAGLEEDRKVDYR</sequence>
<dbReference type="EMBL" id="BARS01027029">
    <property type="protein sequence ID" value="GAG07221.1"/>
    <property type="molecule type" value="Genomic_DNA"/>
</dbReference>